<organism evidence="2 3">
    <name type="scientific">Pseudomonas paralactis</name>
    <dbReference type="NCBI Taxonomy" id="1615673"/>
    <lineage>
        <taxon>Bacteria</taxon>
        <taxon>Pseudomonadati</taxon>
        <taxon>Pseudomonadota</taxon>
        <taxon>Gammaproteobacteria</taxon>
        <taxon>Pseudomonadales</taxon>
        <taxon>Pseudomonadaceae</taxon>
        <taxon>Pseudomonas</taxon>
    </lineage>
</organism>
<feature type="domain" description="Dermonecrotic toxin N-terminal" evidence="1">
    <location>
        <begin position="549"/>
        <end position="797"/>
    </location>
</feature>
<dbReference type="Gene3D" id="3.40.390.10">
    <property type="entry name" value="Collagenase (Catalytic Domain)"/>
    <property type="match status" value="1"/>
</dbReference>
<feature type="domain" description="Dermonecrotic toxin N-terminal" evidence="1">
    <location>
        <begin position="921"/>
        <end position="1145"/>
    </location>
</feature>
<comment type="caution">
    <text evidence="2">The sequence shown here is derived from an EMBL/GenBank/DDBJ whole genome shotgun (WGS) entry which is preliminary data.</text>
</comment>
<evidence type="ECO:0000313" key="3">
    <source>
        <dbReference type="Proteomes" id="UP000050852"/>
    </source>
</evidence>
<name>A0A0R3AMA6_9PSED</name>
<gene>
    <name evidence="2" type="ORF">TX23_15215</name>
</gene>
<reference evidence="2 3" key="1">
    <citation type="submission" date="2015-02" db="EMBL/GenBank/DDBJ databases">
        <title>Two Pseudomonas sp. nov., isolated from raw milk.</title>
        <authorList>
            <person name="Wenning M."/>
            <person name="von Neubeck M."/>
            <person name="Huptas C."/>
            <person name="Scherer S."/>
        </authorList>
    </citation>
    <scope>NUCLEOTIDE SEQUENCE [LARGE SCALE GENOMIC DNA]</scope>
    <source>
        <strain evidence="2 3">DSM 29164</strain>
    </source>
</reference>
<dbReference type="Proteomes" id="UP000050852">
    <property type="component" value="Unassembled WGS sequence"/>
</dbReference>
<dbReference type="InterPro" id="IPR046673">
    <property type="entry name" value="ToxA_N"/>
</dbReference>
<dbReference type="Pfam" id="PF20178">
    <property type="entry name" value="ToxA_N"/>
    <property type="match status" value="2"/>
</dbReference>
<dbReference type="InterPro" id="IPR024079">
    <property type="entry name" value="MetalloPept_cat_dom_sf"/>
</dbReference>
<accession>A0A0R3AMA6</accession>
<protein>
    <recommendedName>
        <fullName evidence="1">Dermonecrotic toxin N-terminal domain-containing protein</fullName>
    </recommendedName>
</protein>
<evidence type="ECO:0000313" key="2">
    <source>
        <dbReference type="EMBL" id="KRP71619.1"/>
    </source>
</evidence>
<dbReference type="GO" id="GO:0008237">
    <property type="term" value="F:metallopeptidase activity"/>
    <property type="evidence" value="ECO:0007669"/>
    <property type="project" value="InterPro"/>
</dbReference>
<dbReference type="OrthoDB" id="7032306at2"/>
<dbReference type="RefSeq" id="WP_057702885.1">
    <property type="nucleotide sequence ID" value="NZ_JYLN01000005.1"/>
</dbReference>
<dbReference type="EMBL" id="JYLN01000005">
    <property type="protein sequence ID" value="KRP71619.1"/>
    <property type="molecule type" value="Genomic_DNA"/>
</dbReference>
<dbReference type="PATRIC" id="fig|1615673.3.peg.4117"/>
<proteinExistence type="predicted"/>
<sequence length="1712" mass="193244">MTRVTPPYFFAEFLLPVNRSTLSERERALGLTVKDLEWLHGVYYASDAGRQDSRLQSPPMRVERLLINMAGQTAIPLAGAFVMSPSPDGAKALLYTPYGGIEVFDSHASMLTEVSQALADGVQREELLSFLSIAQRNSLPAGSVLTLTTSPVLGAVMEDQEQALQACQRANVQSVLEQLQKTPTLSDMLDTVLGIMAHPYFPGLDQRQTRVNCFIQSPTDTDRRWVESLPLREALLQFYLKHAWPVGQTRDFINPKHVTSQFSQPQLEQDREHWETLIEQTSGTLSKLLDSLLQTYWNEDIDNGTSRLELFAQVLADKLRLDVLLKRQIDILSADESHMLQALFLSDQGARSAYAADLSVEKVRIYAPYQHYVELASTLMLNQNHAYLYTQSRGLQVLQDLDDLKDTLLSMLTAAGHEDELLNFLSLDERNIFLGLDQINVAARSITGHVFTGMIEDIAAKQISNMNHALGLYRSSAGQVDLEALLDYALDIRTMLDNRLADLDTDGRWTTHPVSSGNGRPSTVQAERAKLQLQSLQAAEQGLRIERIKHPTLRSMAALALNTQLHTRQLDLKADEVFVNTYPSRAEQREERPTVSSLSMVEHFIERLGQEGNPLPVTSRLGFYKQIAPRIALKLNNLPIKTFNDIIEQVLKVFAGHEMRELPRLFLNNTRDKHAHSMLLGLRSEAELRRLIKTLSPGSHAILDAVLRTDSLVRLTRHGLNGFLPDAYSLSLQRGTSDALLPLANLFVLTERGGLDPRHSGQAILWTPRRSHEVFPSISALRESLVQRLAHPIKRLTLLENLRLSQRVPHQEYRLGPLQRIDDNLLDNRLTSYGENVMDAVDHLLEMDLPARAVQDRLDAILETPAPTNLARASALAEAMITQQALPVWLAMAPSEEQIYHAELLEQYHNSAPDEEDYLHGIPTIREHTFSELLRLLQARFPKQAISPDDVLIPTHQALDIHEYNLTDFALRHWPDLNSQIIRPRSRTATPLPDSLDASAVIQMVRQLDLQSAYQKRLHAELGTDTEAAAKRRRLFCQQLPWQVLHYAHEQHLQERLSTQGLSLVQQAFDMPDALARAALTGASTLIRPVELVATAGATAAKVLGMYLINAQDKAQGPVVLYAPYSEQHVLKQYDSEQALLDELERPGALQDWVIAHLEDPHQAVYRNLLQNNRHRPSEIRLASSAITGNLLHYLFSENTLILLRMLACQFEEGAKLLWDKAVGLFGTGIPTAVHFMAGKLAYPLVVWRCYTLIKRSMEALQLHQWKAAMKDFILAVAQMAALYSELDGSEPPPPDDADIVDWPEGKLPMVKIPALRDVTAPSRTRLQPFEGNDIALKDLEWDTVTHVYKDKKRGKDYVPLAGKVYSIKKTSEHWRLENDDTPGPYIGRNSEGNWVLDLSVHQPRFGQTWTRQKTQRAERHEINIEARGIRAIAALASWKAQAIDEALNVAIYYAVTCKRNIEYFAKLLTPDSRVGLFLCDLFGTSNMNPGQVQKIENILDGILDELSDPSLIGPDSMRFISGRSLTDANNEYAMILVGDSERKVYLFERFFDPDLTDYIDRLSTPFDMYAHARASTLIHELTHLRFKTEDIAYLRSMEPFRDLIDTAKPGAQAVRTRQDDLQTTALSTLTPDRMLFKTWDDVAKTWQDYGFFKTTHYLKRKVLDVTGARDLAEARQIFMSNTDKRIDVILSNADSVTYLITHLGRLLDEGA</sequence>
<evidence type="ECO:0000259" key="1">
    <source>
        <dbReference type="Pfam" id="PF20178"/>
    </source>
</evidence>